<evidence type="ECO:0000256" key="1">
    <source>
        <dbReference type="SAM" id="MobiDB-lite"/>
    </source>
</evidence>
<proteinExistence type="predicted"/>
<organism evidence="2 3">
    <name type="scientific">Pilimelia columellifera subsp. columellifera</name>
    <dbReference type="NCBI Taxonomy" id="706583"/>
    <lineage>
        <taxon>Bacteria</taxon>
        <taxon>Bacillati</taxon>
        <taxon>Actinomycetota</taxon>
        <taxon>Actinomycetes</taxon>
        <taxon>Micromonosporales</taxon>
        <taxon>Micromonosporaceae</taxon>
        <taxon>Pilimelia</taxon>
    </lineage>
</organism>
<dbReference type="RefSeq" id="WP_344173863.1">
    <property type="nucleotide sequence ID" value="NZ_BAAARY010000019.1"/>
</dbReference>
<keyword evidence="3" id="KW-1185">Reference proteome</keyword>
<reference evidence="3" key="1">
    <citation type="journal article" date="2019" name="Int. J. Syst. Evol. Microbiol.">
        <title>The Global Catalogue of Microorganisms (GCM) 10K type strain sequencing project: providing services to taxonomists for standard genome sequencing and annotation.</title>
        <authorList>
            <consortium name="The Broad Institute Genomics Platform"/>
            <consortium name="The Broad Institute Genome Sequencing Center for Infectious Disease"/>
            <person name="Wu L."/>
            <person name="Ma J."/>
        </authorList>
    </citation>
    <scope>NUCLEOTIDE SEQUENCE [LARGE SCALE GENOMIC DNA]</scope>
    <source>
        <strain evidence="3">JCM 3367</strain>
    </source>
</reference>
<dbReference type="Proteomes" id="UP001499978">
    <property type="component" value="Unassembled WGS sequence"/>
</dbReference>
<dbReference type="EMBL" id="BAAARY010000019">
    <property type="protein sequence ID" value="GAA2530007.1"/>
    <property type="molecule type" value="Genomic_DNA"/>
</dbReference>
<name>A0ABP6AZX4_9ACTN</name>
<sequence length="133" mass="13463">MNTHDTVALAAALSAAAEAVPGVGRLVPGDGATYVSTQYPGGRIDGVRLGADRVELYVSVDRLPAQPVADTVAATATRILRAHQDQRPLHVVVADIEDRAYLTGVATAAAEVGEPASAGAPGTPEPAGRMGTP</sequence>
<evidence type="ECO:0000313" key="2">
    <source>
        <dbReference type="EMBL" id="GAA2530007.1"/>
    </source>
</evidence>
<gene>
    <name evidence="2" type="ORF">GCM10010201_31720</name>
</gene>
<protein>
    <submittedName>
        <fullName evidence="2">Uncharacterized protein</fullName>
    </submittedName>
</protein>
<comment type="caution">
    <text evidence="2">The sequence shown here is derived from an EMBL/GenBank/DDBJ whole genome shotgun (WGS) entry which is preliminary data.</text>
</comment>
<feature type="region of interest" description="Disordered" evidence="1">
    <location>
        <begin position="112"/>
        <end position="133"/>
    </location>
</feature>
<evidence type="ECO:0000313" key="3">
    <source>
        <dbReference type="Proteomes" id="UP001499978"/>
    </source>
</evidence>
<accession>A0ABP6AZX4</accession>